<dbReference type="OrthoDB" id="3200163at2759"/>
<dbReference type="GO" id="GO:0016787">
    <property type="term" value="F:hydrolase activity"/>
    <property type="evidence" value="ECO:0007669"/>
    <property type="project" value="UniProtKB-KW"/>
</dbReference>
<dbReference type="STRING" id="1448308.A0A2T2NDX2"/>
<reference evidence="2 3" key="1">
    <citation type="journal article" date="2018" name="Front. Microbiol.">
        <title>Genome-Wide Analysis of Corynespora cassiicola Leaf Fall Disease Putative Effectors.</title>
        <authorList>
            <person name="Lopez D."/>
            <person name="Ribeiro S."/>
            <person name="Label P."/>
            <person name="Fumanal B."/>
            <person name="Venisse J.S."/>
            <person name="Kohler A."/>
            <person name="de Oliveira R.R."/>
            <person name="Labutti K."/>
            <person name="Lipzen A."/>
            <person name="Lail K."/>
            <person name="Bauer D."/>
            <person name="Ohm R.A."/>
            <person name="Barry K.W."/>
            <person name="Spatafora J."/>
            <person name="Grigoriev I.V."/>
            <person name="Martin F.M."/>
            <person name="Pujade-Renaud V."/>
        </authorList>
    </citation>
    <scope>NUCLEOTIDE SEQUENCE [LARGE SCALE GENOMIC DNA]</scope>
    <source>
        <strain evidence="2 3">Philippines</strain>
    </source>
</reference>
<keyword evidence="3" id="KW-1185">Reference proteome</keyword>
<keyword evidence="2" id="KW-0378">Hydrolase</keyword>
<dbReference type="Proteomes" id="UP000240883">
    <property type="component" value="Unassembled WGS sequence"/>
</dbReference>
<name>A0A2T2NDX2_CORCC</name>
<dbReference type="Gene3D" id="3.40.50.1820">
    <property type="entry name" value="alpha/beta hydrolase"/>
    <property type="match status" value="1"/>
</dbReference>
<dbReference type="PANTHER" id="PTHR43142:SF5">
    <property type="entry name" value="CARBOXYLIC ESTER HYDROLASE"/>
    <property type="match status" value="1"/>
</dbReference>
<dbReference type="PANTHER" id="PTHR43142">
    <property type="entry name" value="CARBOXYLIC ESTER HYDROLASE"/>
    <property type="match status" value="1"/>
</dbReference>
<feature type="domain" description="Carboxylesterase type B" evidence="1">
    <location>
        <begin position="55"/>
        <end position="459"/>
    </location>
</feature>
<dbReference type="InterPro" id="IPR002018">
    <property type="entry name" value="CarbesteraseB"/>
</dbReference>
<accession>A0A2T2NDX2</accession>
<evidence type="ECO:0000313" key="2">
    <source>
        <dbReference type="EMBL" id="PSN63436.1"/>
    </source>
</evidence>
<protein>
    <submittedName>
        <fullName evidence="2">Alpha/beta-hydrolase</fullName>
    </submittedName>
</protein>
<dbReference type="SUPFAM" id="SSF53474">
    <property type="entry name" value="alpha/beta-Hydrolases"/>
    <property type="match status" value="1"/>
</dbReference>
<gene>
    <name evidence="2" type="ORF">BS50DRAFT_112566</name>
</gene>
<organism evidence="2 3">
    <name type="scientific">Corynespora cassiicola Philippines</name>
    <dbReference type="NCBI Taxonomy" id="1448308"/>
    <lineage>
        <taxon>Eukaryota</taxon>
        <taxon>Fungi</taxon>
        <taxon>Dikarya</taxon>
        <taxon>Ascomycota</taxon>
        <taxon>Pezizomycotina</taxon>
        <taxon>Dothideomycetes</taxon>
        <taxon>Pleosporomycetidae</taxon>
        <taxon>Pleosporales</taxon>
        <taxon>Corynesporascaceae</taxon>
        <taxon>Corynespora</taxon>
    </lineage>
</organism>
<proteinExistence type="predicted"/>
<dbReference type="InterPro" id="IPR029058">
    <property type="entry name" value="AB_hydrolase_fold"/>
</dbReference>
<dbReference type="Pfam" id="PF00135">
    <property type="entry name" value="COesterase"/>
    <property type="match status" value="1"/>
</dbReference>
<evidence type="ECO:0000313" key="3">
    <source>
        <dbReference type="Proteomes" id="UP000240883"/>
    </source>
</evidence>
<evidence type="ECO:0000259" key="1">
    <source>
        <dbReference type="Pfam" id="PF00135"/>
    </source>
</evidence>
<dbReference type="EMBL" id="KZ678140">
    <property type="protein sequence ID" value="PSN63436.1"/>
    <property type="molecule type" value="Genomic_DNA"/>
</dbReference>
<dbReference type="AlphaFoldDB" id="A0A2T2NDX2"/>
<sequence length="550" mass="60746">MPPTLPLLYHPTLNIHLHGAESPSTTQYRNLKYAIIPSRWKPSLANSFLTPSGRPNTFDAIPFGPSCPHKPTAQAWDLTLVGNISLPTSPGQGLTEKMHELDCLHLTVTVPKPSHGSPAYTNLPVFVWVHGGGLSMGSTSWPQYDLRAFVARSAELGKPVVGVAVNYRLGPFGFLASEELGVPGNLGFKDQVLGFRWVREHIGGFGGDAGNVTAVGESAGGISLSALLCAEVGGRLFDRVVVMSGEVTLRKPRGARWHEEMVKEQVRYLGLEGLSLRERRRALWEMDAEEMVRKLPLAQHFCGLVDGEWLREDVTLGVLADGRRREHRPGWCKEFVIGDTAHDGTVLKARILDDPRALERLKAACAKHLTPSETDTLLSAYGLVSPSSPEHQYQSILALTSEMRFYLPALAAHSGWKSSAVAKPAHRYHFHISNPVEGPFKDLSSHEFDVACLLQNFRGLFDEKTNRAALAMTDHFIGFLNGEGWANYGEVVVFGDAGVEKLSEEEYEQRFRDGRGEVLKSIGVDRVWNLAETWQGVRSEKKYNVARAKL</sequence>